<dbReference type="Proteomes" id="UP000031030">
    <property type="component" value="Unassembled WGS sequence"/>
</dbReference>
<comment type="caution">
    <text evidence="1">The sequence shown here is derived from an EMBL/GenBank/DDBJ whole genome shotgun (WGS) entry which is preliminary data.</text>
</comment>
<evidence type="ECO:0000313" key="1">
    <source>
        <dbReference type="EMBL" id="KHK97210.1"/>
    </source>
</evidence>
<keyword evidence="2" id="KW-1185">Reference proteome</keyword>
<dbReference type="STRING" id="1348253.LK09_13240"/>
<dbReference type="PANTHER" id="PTHR43135">
    <property type="entry name" value="ALPHA-D-RIBOSE 1-METHYLPHOSPHONATE 5-TRIPHOSPHATE DIPHOSPHATASE"/>
    <property type="match status" value="1"/>
</dbReference>
<protein>
    <submittedName>
        <fullName evidence="1">Uncharacterized protein</fullName>
    </submittedName>
</protein>
<proteinExistence type="predicted"/>
<dbReference type="EMBL" id="JTDK01000011">
    <property type="protein sequence ID" value="KHK97210.1"/>
    <property type="molecule type" value="Genomic_DNA"/>
</dbReference>
<dbReference type="SUPFAM" id="SSF51556">
    <property type="entry name" value="Metallo-dependent hydrolases"/>
    <property type="match status" value="1"/>
</dbReference>
<dbReference type="RefSeq" id="WP_039400157.1">
    <property type="nucleotide sequence ID" value="NZ_JTDK01000011.1"/>
</dbReference>
<dbReference type="Gene3D" id="3.20.20.140">
    <property type="entry name" value="Metal-dependent hydrolases"/>
    <property type="match status" value="1"/>
</dbReference>
<gene>
    <name evidence="1" type="ORF">LK09_13240</name>
</gene>
<dbReference type="PANTHER" id="PTHR43135:SF3">
    <property type="entry name" value="ALPHA-D-RIBOSE 1-METHYLPHOSPHONATE 5-TRIPHOSPHATE DIPHOSPHATASE"/>
    <property type="match status" value="1"/>
</dbReference>
<dbReference type="OrthoDB" id="3514520at2"/>
<dbReference type="InterPro" id="IPR032466">
    <property type="entry name" value="Metal_Hydrolase"/>
</dbReference>
<dbReference type="AlphaFoldDB" id="A0A0B2A170"/>
<reference evidence="1 2" key="1">
    <citation type="submission" date="2014-11" db="EMBL/GenBank/DDBJ databases">
        <title>Genome sequence of Microbacterium mangrovi MUSC 115(T).</title>
        <authorList>
            <person name="Lee L.-H."/>
        </authorList>
    </citation>
    <scope>NUCLEOTIDE SEQUENCE [LARGE SCALE GENOMIC DNA]</scope>
    <source>
        <strain evidence="1 2">MUSC 115</strain>
    </source>
</reference>
<name>A0A0B2A170_9MICO</name>
<organism evidence="1 2">
    <name type="scientific">Microbacterium mangrovi</name>
    <dbReference type="NCBI Taxonomy" id="1348253"/>
    <lineage>
        <taxon>Bacteria</taxon>
        <taxon>Bacillati</taxon>
        <taxon>Actinomycetota</taxon>
        <taxon>Actinomycetes</taxon>
        <taxon>Micrococcales</taxon>
        <taxon>Microbacteriaceae</taxon>
        <taxon>Microbacterium</taxon>
    </lineage>
</organism>
<dbReference type="InterPro" id="IPR051781">
    <property type="entry name" value="Metallo-dep_Hydrolase"/>
</dbReference>
<evidence type="ECO:0000313" key="2">
    <source>
        <dbReference type="Proteomes" id="UP000031030"/>
    </source>
</evidence>
<sequence>MSDLDALQAWLGPGARPARHALTGQVGVALPPFVDHHVHLHLFDPAKLAEHGIAGVLDLGGDPDALARRECGIPEVAYAGALLTARGGYPVGRAWAPDAVVREVASSSAAPGAPGGARTAVDEMADAGASFVKVVLHAGAPTLSDDTLSAIIEAARTRGLPVVAHAEGAGMAQQAVRHGVDALAHVPFTEHLHGETIAAAVADGMLWMSTLAIHAGSEAAAVARSNLERFAASGGRVLYGTDLGNDQAGPQAVGVSVAELSALQDAGIRGPELVRTLTDAWPRGVVAGLASFVAGAPPAEEHALPEWLASARVLPAEELVAAP</sequence>
<accession>A0A0B2A170</accession>